<comment type="caution">
    <text evidence="1">The sequence shown here is derived from an EMBL/GenBank/DDBJ whole genome shotgun (WGS) entry which is preliminary data.</text>
</comment>
<dbReference type="Pfam" id="PF16248">
    <property type="entry name" value="DUF4905"/>
    <property type="match status" value="1"/>
</dbReference>
<evidence type="ECO:0000313" key="2">
    <source>
        <dbReference type="Proteomes" id="UP000244225"/>
    </source>
</evidence>
<keyword evidence="2" id="KW-1185">Reference proteome</keyword>
<dbReference type="EMBL" id="QBKI01000015">
    <property type="protein sequence ID" value="PTX11368.1"/>
    <property type="molecule type" value="Genomic_DNA"/>
</dbReference>
<organism evidence="1 2">
    <name type="scientific">Pontibacter mucosus</name>
    <dbReference type="NCBI Taxonomy" id="1649266"/>
    <lineage>
        <taxon>Bacteria</taxon>
        <taxon>Pseudomonadati</taxon>
        <taxon>Bacteroidota</taxon>
        <taxon>Cytophagia</taxon>
        <taxon>Cytophagales</taxon>
        <taxon>Hymenobacteraceae</taxon>
        <taxon>Pontibacter</taxon>
    </lineage>
</organism>
<proteinExistence type="predicted"/>
<dbReference type="AlphaFoldDB" id="A0A2T5Y504"/>
<evidence type="ECO:0000313" key="1">
    <source>
        <dbReference type="EMBL" id="PTX11368.1"/>
    </source>
</evidence>
<dbReference type="RefSeq" id="WP_245905215.1">
    <property type="nucleotide sequence ID" value="NZ_QBKI01000015.1"/>
</dbReference>
<dbReference type="InterPro" id="IPR032595">
    <property type="entry name" value="DUF4905"/>
</dbReference>
<protein>
    <submittedName>
        <fullName evidence="1">Uncharacterized protein DUF4905</fullName>
    </submittedName>
</protein>
<sequence length="255" mass="28862">MRLDSSTARLALEVRNPDLLLTRFYTFDTHTHALDQLPLPEAKAWWQGLEDAEFGNLYLHGYGNRQIGQHKGISAYKAAEQSKLWEAPDMAFYGIAADGVLAYHPDCPELPLQLLNPQTGKPTGSTCSQQQAAEAVARYSRERFLDCQYPVLYRLGEAYFAQVQAFLQEQLQVQAVLALEYAETEAHLVISFYTSDDSGKLKNELAVFDLDGKLHQKMEIASQLNGFGSDTFFIFNHKLYFILNKDILQVFQLLA</sequence>
<name>A0A2T5Y504_9BACT</name>
<dbReference type="Proteomes" id="UP000244225">
    <property type="component" value="Unassembled WGS sequence"/>
</dbReference>
<accession>A0A2T5Y504</accession>
<gene>
    <name evidence="1" type="ORF">C8N40_11544</name>
</gene>
<reference evidence="1 2" key="1">
    <citation type="submission" date="2018-04" db="EMBL/GenBank/DDBJ databases">
        <title>Genomic Encyclopedia of Archaeal and Bacterial Type Strains, Phase II (KMG-II): from individual species to whole genera.</title>
        <authorList>
            <person name="Goeker M."/>
        </authorList>
    </citation>
    <scope>NUCLEOTIDE SEQUENCE [LARGE SCALE GENOMIC DNA]</scope>
    <source>
        <strain evidence="1 2">DSM 100162</strain>
    </source>
</reference>